<evidence type="ECO:0000256" key="1">
    <source>
        <dbReference type="ARBA" id="ARBA00023157"/>
    </source>
</evidence>
<dbReference type="EMBL" id="SRLO01003703">
    <property type="protein sequence ID" value="TNN31197.1"/>
    <property type="molecule type" value="Genomic_DNA"/>
</dbReference>
<dbReference type="AlphaFoldDB" id="A0A4Z2EQH8"/>
<name>A0A4Z2EQH8_9TELE</name>
<dbReference type="PANTHER" id="PTHR45784:SF3">
    <property type="entry name" value="C-TYPE LECTIN DOMAIN FAMILY 4 MEMBER K-LIKE-RELATED"/>
    <property type="match status" value="1"/>
</dbReference>
<keyword evidence="1" id="KW-1015">Disulfide bond</keyword>
<dbReference type="InterPro" id="IPR018378">
    <property type="entry name" value="C-type_lectin_CS"/>
</dbReference>
<dbReference type="GO" id="GO:0030246">
    <property type="term" value="F:carbohydrate binding"/>
    <property type="evidence" value="ECO:0007669"/>
    <property type="project" value="UniProtKB-KW"/>
</dbReference>
<dbReference type="InterPro" id="IPR016187">
    <property type="entry name" value="CTDL_fold"/>
</dbReference>
<dbReference type="Proteomes" id="UP000314294">
    <property type="component" value="Unassembled WGS sequence"/>
</dbReference>
<keyword evidence="4" id="KW-1185">Reference proteome</keyword>
<dbReference type="SMART" id="SM00034">
    <property type="entry name" value="CLECT"/>
    <property type="match status" value="1"/>
</dbReference>
<accession>A0A4Z2EQH8</accession>
<feature type="domain" description="C-type lectin" evidence="2">
    <location>
        <begin position="1"/>
        <end position="106"/>
    </location>
</feature>
<dbReference type="Pfam" id="PF00059">
    <property type="entry name" value="Lectin_C"/>
    <property type="match status" value="1"/>
</dbReference>
<evidence type="ECO:0000313" key="4">
    <source>
        <dbReference type="Proteomes" id="UP000314294"/>
    </source>
</evidence>
<dbReference type="PANTHER" id="PTHR45784">
    <property type="entry name" value="C-TYPE LECTIN DOMAIN FAMILY 20 MEMBER A-RELATED"/>
    <property type="match status" value="1"/>
</dbReference>
<comment type="caution">
    <text evidence="3">The sequence shown here is derived from an EMBL/GenBank/DDBJ whole genome shotgun (WGS) entry which is preliminary data.</text>
</comment>
<dbReference type="PROSITE" id="PS50041">
    <property type="entry name" value="C_TYPE_LECTIN_2"/>
    <property type="match status" value="1"/>
</dbReference>
<dbReference type="OrthoDB" id="7357196at2759"/>
<dbReference type="Gene3D" id="3.10.100.10">
    <property type="entry name" value="Mannose-Binding Protein A, subunit A"/>
    <property type="match status" value="1"/>
</dbReference>
<dbReference type="PROSITE" id="PS00615">
    <property type="entry name" value="C_TYPE_LECTIN_1"/>
    <property type="match status" value="1"/>
</dbReference>
<organism evidence="3 4">
    <name type="scientific">Liparis tanakae</name>
    <name type="common">Tanaka's snailfish</name>
    <dbReference type="NCBI Taxonomy" id="230148"/>
    <lineage>
        <taxon>Eukaryota</taxon>
        <taxon>Metazoa</taxon>
        <taxon>Chordata</taxon>
        <taxon>Craniata</taxon>
        <taxon>Vertebrata</taxon>
        <taxon>Euteleostomi</taxon>
        <taxon>Actinopterygii</taxon>
        <taxon>Neopterygii</taxon>
        <taxon>Teleostei</taxon>
        <taxon>Neoteleostei</taxon>
        <taxon>Acanthomorphata</taxon>
        <taxon>Eupercaria</taxon>
        <taxon>Perciformes</taxon>
        <taxon>Cottioidei</taxon>
        <taxon>Cottales</taxon>
        <taxon>Liparidae</taxon>
        <taxon>Liparis</taxon>
    </lineage>
</organism>
<keyword evidence="3" id="KW-0430">Lectin</keyword>
<dbReference type="InterPro" id="IPR016186">
    <property type="entry name" value="C-type_lectin-like/link_sf"/>
</dbReference>
<protein>
    <submittedName>
        <fullName evidence="3">L-selectin</fullName>
    </submittedName>
</protein>
<evidence type="ECO:0000259" key="2">
    <source>
        <dbReference type="PROSITE" id="PS50041"/>
    </source>
</evidence>
<sequence>MLKTWTEAQSYCREKFTDLAAVENQSDNDGLLSVLQGLGDYAWIGLYDTMAGWKWALGDEDLNNEYSNWDGMEPNRKMGNETCAHMFNGGKWADSSCLSPRPAVCYYGNKYV</sequence>
<dbReference type="InterPro" id="IPR001304">
    <property type="entry name" value="C-type_lectin-like"/>
</dbReference>
<proteinExistence type="predicted"/>
<evidence type="ECO:0000313" key="3">
    <source>
        <dbReference type="EMBL" id="TNN31197.1"/>
    </source>
</evidence>
<dbReference type="SUPFAM" id="SSF56436">
    <property type="entry name" value="C-type lectin-like"/>
    <property type="match status" value="1"/>
</dbReference>
<gene>
    <name evidence="3" type="primary">SELL_1</name>
    <name evidence="3" type="ORF">EYF80_058651</name>
</gene>
<reference evidence="3 4" key="1">
    <citation type="submission" date="2019-03" db="EMBL/GenBank/DDBJ databases">
        <title>First draft genome of Liparis tanakae, snailfish: a comprehensive survey of snailfish specific genes.</title>
        <authorList>
            <person name="Kim W."/>
            <person name="Song I."/>
            <person name="Jeong J.-H."/>
            <person name="Kim D."/>
            <person name="Kim S."/>
            <person name="Ryu S."/>
            <person name="Song J.Y."/>
            <person name="Lee S.K."/>
        </authorList>
    </citation>
    <scope>NUCLEOTIDE SEQUENCE [LARGE SCALE GENOMIC DNA]</scope>
    <source>
        <tissue evidence="3">Muscle</tissue>
    </source>
</reference>